<dbReference type="SUPFAM" id="SSF56672">
    <property type="entry name" value="DNA/RNA polymerases"/>
    <property type="match status" value="1"/>
</dbReference>
<accession>A0ABM4TXG4</accession>
<dbReference type="Proteomes" id="UP001652628">
    <property type="component" value="Chromosome 2"/>
</dbReference>
<sequence length="164" mass="18824">MAYKRLVNVEKKMKRNAKAGGTSLNSTLDKGPQHFEPLPAVLFHFREGAVGVCGDIREIFHQALIRPEDRCSQRYLWRDGNDESDPDFYEMNVMTFGAACSPSAAHYVKTVNAKQFEHSDPRAVKAIIDCHYVDDYVDSFATESYASLYPVRPLWRQHWVHQDT</sequence>
<dbReference type="PANTHER" id="PTHR47331:SF1">
    <property type="entry name" value="GAG-LIKE PROTEIN"/>
    <property type="match status" value="1"/>
</dbReference>
<proteinExistence type="predicted"/>
<keyword evidence="1" id="KW-1185">Reference proteome</keyword>
<name>A0ABM4TXG4_DROSZ</name>
<dbReference type="InterPro" id="IPR043502">
    <property type="entry name" value="DNA/RNA_pol_sf"/>
</dbReference>
<protein>
    <submittedName>
        <fullName evidence="2">Uncharacterized protein</fullName>
    </submittedName>
</protein>
<organism evidence="1 2">
    <name type="scientific">Drosophila suzukii</name>
    <name type="common">Spotted-wing drosophila fruit fly</name>
    <dbReference type="NCBI Taxonomy" id="28584"/>
    <lineage>
        <taxon>Eukaryota</taxon>
        <taxon>Metazoa</taxon>
        <taxon>Ecdysozoa</taxon>
        <taxon>Arthropoda</taxon>
        <taxon>Hexapoda</taxon>
        <taxon>Insecta</taxon>
        <taxon>Pterygota</taxon>
        <taxon>Neoptera</taxon>
        <taxon>Endopterygota</taxon>
        <taxon>Diptera</taxon>
        <taxon>Brachycera</taxon>
        <taxon>Muscomorpha</taxon>
        <taxon>Ephydroidea</taxon>
        <taxon>Drosophilidae</taxon>
        <taxon>Drosophila</taxon>
        <taxon>Sophophora</taxon>
    </lineage>
</organism>
<dbReference type="GeneID" id="139354337"/>
<gene>
    <name evidence="2" type="primary">LOC139354337</name>
</gene>
<reference evidence="2" key="1">
    <citation type="submission" date="2025-08" db="UniProtKB">
        <authorList>
            <consortium name="RefSeq"/>
        </authorList>
    </citation>
    <scope>IDENTIFICATION</scope>
</reference>
<dbReference type="PANTHER" id="PTHR47331">
    <property type="entry name" value="PHD-TYPE DOMAIN-CONTAINING PROTEIN"/>
    <property type="match status" value="1"/>
</dbReference>
<evidence type="ECO:0000313" key="1">
    <source>
        <dbReference type="Proteomes" id="UP001652628"/>
    </source>
</evidence>
<dbReference type="RefSeq" id="XP_070854662.1">
    <property type="nucleotide sequence ID" value="XM_070998561.1"/>
</dbReference>
<evidence type="ECO:0000313" key="2">
    <source>
        <dbReference type="RefSeq" id="XP_070854662.1"/>
    </source>
</evidence>